<dbReference type="EMBL" id="PYUC01000015">
    <property type="protein sequence ID" value="PTB17884.1"/>
    <property type="molecule type" value="Genomic_DNA"/>
</dbReference>
<sequence length="640" mass="69962">MERTFRAARPVNPSDRIQREASVTDTVSDHVVAILKQWGVDTVFGLPGDGINGLVESFRKASDSIRYVHLRHEESAALAACAYAKFSGRLGVCFSTAAPGAVHLLNGLYDAKVDGAPVLAITGMTYHDLIGTHYLQDINQDYLYQDVAYYNQRVMGPEHLENVMNYACRTALSRSGVAHVAIPIDIQAMPASKEQRFKRNIKGHTSSAYQPPTRTPQAELIAEAADLLGGCEKIAILAGAGARGCRAELEQLAERLGAPIVKAQLGKECVPDTSPYTTGGIGVVGTLPSVQALKGCNGLLIVGSSFPYIEFLPKPGQAACVQIDHNPEHIGLRYPADIGLVGDARATLHELLGKLRRNESREFLTLAQSRMREWRALMEERGTSTALPMCPQVVAHHLPELLDDNAIICGDSGTVTVWQARMELRENQRFSFSGTMCSMMAALPYSIGASVAYPGRQVVAFTGDGSFTMMMGEFASLVQHRLPVKVVVMKNNTLGLIKWEQMLYLGNPEYGVDLSPVDFVKVAEACGARGVRIEDPTRCRDQLKDALAMPGPVLIECIVDPLEPPWPPMVKKDDVRLLYDALARGEVNRKQIGLTIGRHAAQEFRFSASPFGIAGRVIDKLTGHHESEPKHESDERKKKE</sequence>
<dbReference type="PANTHER" id="PTHR42981">
    <property type="entry name" value="PYRUVATE DEHYDROGENASE [UBIQUINONE]"/>
    <property type="match status" value="1"/>
</dbReference>
<dbReference type="Pfam" id="PF02776">
    <property type="entry name" value="TPP_enzyme_N"/>
    <property type="match status" value="1"/>
</dbReference>
<dbReference type="PANTHER" id="PTHR42981:SF2">
    <property type="entry name" value="PYRUVATE DEHYDROGENASE [UBIQUINONE]"/>
    <property type="match status" value="1"/>
</dbReference>
<dbReference type="InterPro" id="IPR029061">
    <property type="entry name" value="THDP-binding"/>
</dbReference>
<protein>
    <submittedName>
        <fullName evidence="7">Pyruvate oxidase</fullName>
    </submittedName>
</protein>
<evidence type="ECO:0000259" key="4">
    <source>
        <dbReference type="Pfam" id="PF00205"/>
    </source>
</evidence>
<keyword evidence="2 3" id="KW-0786">Thiamine pyrophosphate</keyword>
<dbReference type="Pfam" id="PF00205">
    <property type="entry name" value="TPP_enzyme_M"/>
    <property type="match status" value="1"/>
</dbReference>
<evidence type="ECO:0000256" key="3">
    <source>
        <dbReference type="RuleBase" id="RU362132"/>
    </source>
</evidence>
<dbReference type="InterPro" id="IPR047211">
    <property type="entry name" value="POXB-like"/>
</dbReference>
<dbReference type="GO" id="GO:0019752">
    <property type="term" value="P:carboxylic acid metabolic process"/>
    <property type="evidence" value="ECO:0007669"/>
    <property type="project" value="UniProtKB-ARBA"/>
</dbReference>
<dbReference type="GO" id="GO:0030976">
    <property type="term" value="F:thiamine pyrophosphate binding"/>
    <property type="evidence" value="ECO:0007669"/>
    <property type="project" value="InterPro"/>
</dbReference>
<evidence type="ECO:0000313" key="7">
    <source>
        <dbReference type="EMBL" id="PTB17884.1"/>
    </source>
</evidence>
<dbReference type="Proteomes" id="UP000240638">
    <property type="component" value="Unassembled WGS sequence"/>
</dbReference>
<evidence type="ECO:0000259" key="5">
    <source>
        <dbReference type="Pfam" id="PF02775"/>
    </source>
</evidence>
<dbReference type="GO" id="GO:0000287">
    <property type="term" value="F:magnesium ion binding"/>
    <property type="evidence" value="ECO:0007669"/>
    <property type="project" value="InterPro"/>
</dbReference>
<dbReference type="CDD" id="cd02014">
    <property type="entry name" value="TPP_POX"/>
    <property type="match status" value="1"/>
</dbReference>
<dbReference type="PROSITE" id="PS00187">
    <property type="entry name" value="TPP_ENZYMES"/>
    <property type="match status" value="1"/>
</dbReference>
<proteinExistence type="inferred from homology"/>
<evidence type="ECO:0000256" key="2">
    <source>
        <dbReference type="ARBA" id="ARBA00023052"/>
    </source>
</evidence>
<keyword evidence="7" id="KW-0670">Pyruvate</keyword>
<dbReference type="InterPro" id="IPR029035">
    <property type="entry name" value="DHS-like_NAD/FAD-binding_dom"/>
</dbReference>
<evidence type="ECO:0000256" key="1">
    <source>
        <dbReference type="ARBA" id="ARBA00007812"/>
    </source>
</evidence>
<feature type="domain" description="Thiamine pyrophosphate enzyme TPP-binding" evidence="5">
    <location>
        <begin position="411"/>
        <end position="557"/>
    </location>
</feature>
<organism evidence="7 8">
    <name type="scientific">Trinickia symbiotica</name>
    <dbReference type="NCBI Taxonomy" id="863227"/>
    <lineage>
        <taxon>Bacteria</taxon>
        <taxon>Pseudomonadati</taxon>
        <taxon>Pseudomonadota</taxon>
        <taxon>Betaproteobacteria</taxon>
        <taxon>Burkholderiales</taxon>
        <taxon>Burkholderiaceae</taxon>
        <taxon>Trinickia</taxon>
    </lineage>
</organism>
<dbReference type="Pfam" id="PF02775">
    <property type="entry name" value="TPP_enzyme_C"/>
    <property type="match status" value="1"/>
</dbReference>
<dbReference type="InterPro" id="IPR012000">
    <property type="entry name" value="Thiamin_PyroP_enz_cen_dom"/>
</dbReference>
<dbReference type="AlphaFoldDB" id="A0A2T3XMZ4"/>
<comment type="caution">
    <text evidence="7">The sequence shown here is derived from an EMBL/GenBank/DDBJ whole genome shotgun (WGS) entry which is preliminary data.</text>
</comment>
<feature type="domain" description="Thiamine pyrophosphate enzyme N-terminal TPP-binding" evidence="6">
    <location>
        <begin position="26"/>
        <end position="140"/>
    </location>
</feature>
<dbReference type="InterPro" id="IPR012001">
    <property type="entry name" value="Thiamin_PyroP_enz_TPP-bd_dom"/>
</dbReference>
<dbReference type="InterPro" id="IPR047210">
    <property type="entry name" value="TPP_PYR_POXB-like"/>
</dbReference>
<feature type="domain" description="Thiamine pyrophosphate enzyme central" evidence="4">
    <location>
        <begin position="221"/>
        <end position="351"/>
    </location>
</feature>
<dbReference type="GO" id="GO:0003824">
    <property type="term" value="F:catalytic activity"/>
    <property type="evidence" value="ECO:0007669"/>
    <property type="project" value="InterPro"/>
</dbReference>
<accession>A0A2T3XMZ4</accession>
<evidence type="ECO:0000259" key="6">
    <source>
        <dbReference type="Pfam" id="PF02776"/>
    </source>
</evidence>
<reference evidence="7 8" key="1">
    <citation type="submission" date="2018-03" db="EMBL/GenBank/DDBJ databases">
        <title>Whole genome analyses suggest that Burkholderia sensu lato contains two further novel genera in the rhizoxinica-symbiotica group Mycetohabitans gen. nov., and Trinickia gen. nov.: implications for the evolution of diazotrophy and nodulation in the Burkholderiaceae.</title>
        <authorList>
            <person name="Estrada De Los Santos P."/>
            <person name="Palmer M."/>
            <person name="Chavez-Ramirez B."/>
            <person name="Steenkamp E.T."/>
            <person name="Hirsch A.M."/>
            <person name="Manyaka P."/>
            <person name="Maluk M."/>
            <person name="Lafos M."/>
            <person name="Crook M."/>
            <person name="Gross E."/>
            <person name="Simon M.F."/>
            <person name="Bueno Dos Reis Junior F."/>
            <person name="Poole P.S."/>
            <person name="Venter S.N."/>
            <person name="James E.K."/>
        </authorList>
    </citation>
    <scope>NUCLEOTIDE SEQUENCE [LARGE SCALE GENOMIC DNA]</scope>
    <source>
        <strain evidence="7 8">JPY-366</strain>
    </source>
</reference>
<dbReference type="Gene3D" id="3.40.50.1220">
    <property type="entry name" value="TPP-binding domain"/>
    <property type="match status" value="1"/>
</dbReference>
<comment type="similarity">
    <text evidence="1 3">Belongs to the TPP enzyme family.</text>
</comment>
<gene>
    <name evidence="7" type="ORF">C9I57_25495</name>
</gene>
<dbReference type="Gene3D" id="3.40.50.970">
    <property type="match status" value="2"/>
</dbReference>
<evidence type="ECO:0000313" key="8">
    <source>
        <dbReference type="Proteomes" id="UP000240638"/>
    </source>
</evidence>
<name>A0A2T3XMZ4_9BURK</name>
<dbReference type="InterPro" id="IPR000399">
    <property type="entry name" value="TPP-bd_CS"/>
</dbReference>
<dbReference type="SUPFAM" id="SSF52518">
    <property type="entry name" value="Thiamin diphosphate-binding fold (THDP-binding)"/>
    <property type="match status" value="2"/>
</dbReference>
<dbReference type="InterPro" id="IPR047212">
    <property type="entry name" value="TPP_POXB-like"/>
</dbReference>
<dbReference type="SUPFAM" id="SSF52467">
    <property type="entry name" value="DHS-like NAD/FAD-binding domain"/>
    <property type="match status" value="1"/>
</dbReference>
<dbReference type="CDD" id="cd07039">
    <property type="entry name" value="TPP_PYR_POX"/>
    <property type="match status" value="1"/>
</dbReference>
<dbReference type="InterPro" id="IPR011766">
    <property type="entry name" value="TPP_enzyme_TPP-bd"/>
</dbReference>